<dbReference type="HOGENOM" id="CLU_2819719_0_0_1"/>
<comment type="subcellular location">
    <subcellularLocation>
        <location evidence="5">Endoplasmic reticulum membrane</location>
        <topology evidence="5">Multi-pass membrane protein</topology>
    </subcellularLocation>
    <subcellularLocation>
        <location evidence="1">Membrane</location>
        <topology evidence="1">Multi-pass membrane protein</topology>
    </subcellularLocation>
</comment>
<dbReference type="EMBL" id="KN837443">
    <property type="protein sequence ID" value="KIJ24978.1"/>
    <property type="molecule type" value="Genomic_DNA"/>
</dbReference>
<keyword evidence="5" id="KW-0808">Transferase</keyword>
<comment type="catalytic activity">
    <reaction evidence="5">
        <text>[protein]-C-terminal S-[(2E,6E)-farnesyl]-L-cysteine + S-adenosyl-L-methionine = [protein]-C-terminal S-[(2E,6E)-farnesyl]-L-cysteine methyl ester + S-adenosyl-L-homocysteine</text>
        <dbReference type="Rhea" id="RHEA:21672"/>
        <dbReference type="Rhea" id="RHEA-COMP:12125"/>
        <dbReference type="Rhea" id="RHEA-COMP:12126"/>
        <dbReference type="ChEBI" id="CHEBI:57856"/>
        <dbReference type="ChEBI" id="CHEBI:59789"/>
        <dbReference type="ChEBI" id="CHEBI:90510"/>
        <dbReference type="ChEBI" id="CHEBI:90511"/>
        <dbReference type="EC" id="2.1.1.100"/>
    </reaction>
</comment>
<evidence type="ECO:0000256" key="5">
    <source>
        <dbReference type="RuleBase" id="RU362022"/>
    </source>
</evidence>
<feature type="non-terminal residue" evidence="6">
    <location>
        <position position="1"/>
    </location>
</feature>
<keyword evidence="4" id="KW-0472">Membrane</keyword>
<sequence length="67" mass="7243">GKFFTFKITICPDHRIMDIGPYGAVQHPSYTGSLFLLIGSILIANSPGTYPWACGLATSSLIIRSLL</sequence>
<keyword evidence="2" id="KW-0812">Transmembrane</keyword>
<comment type="similarity">
    <text evidence="5">Belongs to the class VI-like SAM-binding methyltransferase superfamily. Isoprenylcysteine carboxyl methyltransferase family.</text>
</comment>
<keyword evidence="7" id="KW-1185">Reference proteome</keyword>
<dbReference type="AlphaFoldDB" id="A0A0C9T7K2"/>
<dbReference type="Gene3D" id="1.20.120.1630">
    <property type="match status" value="1"/>
</dbReference>
<protein>
    <recommendedName>
        <fullName evidence="5">Protein-S-isoprenylcysteine O-methyltransferase</fullName>
        <ecNumber evidence="5">2.1.1.100</ecNumber>
    </recommendedName>
</protein>
<evidence type="ECO:0000256" key="4">
    <source>
        <dbReference type="ARBA" id="ARBA00023136"/>
    </source>
</evidence>
<dbReference type="GO" id="GO:0004671">
    <property type="term" value="F:protein C-terminal S-isoprenylcysteine carboxyl O-methyltransferase activity"/>
    <property type="evidence" value="ECO:0007669"/>
    <property type="project" value="UniProtKB-EC"/>
</dbReference>
<keyword evidence="3" id="KW-1133">Transmembrane helix</keyword>
<dbReference type="Pfam" id="PF04140">
    <property type="entry name" value="ICMT"/>
    <property type="match status" value="1"/>
</dbReference>
<keyword evidence="5" id="KW-0256">Endoplasmic reticulum</keyword>
<evidence type="ECO:0000256" key="2">
    <source>
        <dbReference type="ARBA" id="ARBA00022692"/>
    </source>
</evidence>
<dbReference type="GO" id="GO:0005789">
    <property type="term" value="C:endoplasmic reticulum membrane"/>
    <property type="evidence" value="ECO:0007669"/>
    <property type="project" value="UniProtKB-SubCell"/>
</dbReference>
<dbReference type="InterPro" id="IPR007269">
    <property type="entry name" value="ICMT_MeTrfase"/>
</dbReference>
<accession>A0A0C9T7K2</accession>
<dbReference type="OrthoDB" id="422086at2759"/>
<evidence type="ECO:0000313" key="7">
    <source>
        <dbReference type="Proteomes" id="UP000054279"/>
    </source>
</evidence>
<dbReference type="EC" id="2.1.1.100" evidence="5"/>
<reference evidence="6 7" key="1">
    <citation type="submission" date="2014-06" db="EMBL/GenBank/DDBJ databases">
        <title>Evolutionary Origins and Diversification of the Mycorrhizal Mutualists.</title>
        <authorList>
            <consortium name="DOE Joint Genome Institute"/>
            <consortium name="Mycorrhizal Genomics Consortium"/>
            <person name="Kohler A."/>
            <person name="Kuo A."/>
            <person name="Nagy L.G."/>
            <person name="Floudas D."/>
            <person name="Copeland A."/>
            <person name="Barry K.W."/>
            <person name="Cichocki N."/>
            <person name="Veneault-Fourrey C."/>
            <person name="LaButti K."/>
            <person name="Lindquist E.A."/>
            <person name="Lipzen A."/>
            <person name="Lundell T."/>
            <person name="Morin E."/>
            <person name="Murat C."/>
            <person name="Riley R."/>
            <person name="Ohm R."/>
            <person name="Sun H."/>
            <person name="Tunlid A."/>
            <person name="Henrissat B."/>
            <person name="Grigoriev I.V."/>
            <person name="Hibbett D.S."/>
            <person name="Martin F."/>
        </authorList>
    </citation>
    <scope>NUCLEOTIDE SEQUENCE [LARGE SCALE GENOMIC DNA]</scope>
    <source>
        <strain evidence="6 7">SS14</strain>
    </source>
</reference>
<dbReference type="GO" id="GO:0032259">
    <property type="term" value="P:methylation"/>
    <property type="evidence" value="ECO:0007669"/>
    <property type="project" value="UniProtKB-KW"/>
</dbReference>
<keyword evidence="5" id="KW-0489">Methyltransferase</keyword>
<name>A0A0C9T7K2_SPHS4</name>
<proteinExistence type="inferred from homology"/>
<gene>
    <name evidence="6" type="ORF">M422DRAFT_194054</name>
</gene>
<evidence type="ECO:0000313" key="6">
    <source>
        <dbReference type="EMBL" id="KIJ24978.1"/>
    </source>
</evidence>
<evidence type="ECO:0000256" key="1">
    <source>
        <dbReference type="ARBA" id="ARBA00004141"/>
    </source>
</evidence>
<keyword evidence="5" id="KW-0949">S-adenosyl-L-methionine</keyword>
<organism evidence="6 7">
    <name type="scientific">Sphaerobolus stellatus (strain SS14)</name>
    <dbReference type="NCBI Taxonomy" id="990650"/>
    <lineage>
        <taxon>Eukaryota</taxon>
        <taxon>Fungi</taxon>
        <taxon>Dikarya</taxon>
        <taxon>Basidiomycota</taxon>
        <taxon>Agaricomycotina</taxon>
        <taxon>Agaricomycetes</taxon>
        <taxon>Phallomycetidae</taxon>
        <taxon>Geastrales</taxon>
        <taxon>Sphaerobolaceae</taxon>
        <taxon>Sphaerobolus</taxon>
    </lineage>
</organism>
<dbReference type="Proteomes" id="UP000054279">
    <property type="component" value="Unassembled WGS sequence"/>
</dbReference>
<evidence type="ECO:0000256" key="3">
    <source>
        <dbReference type="ARBA" id="ARBA00022989"/>
    </source>
</evidence>